<keyword evidence="1" id="KW-0732">Signal</keyword>
<dbReference type="Proteomes" id="UP000823772">
    <property type="component" value="Unassembled WGS sequence"/>
</dbReference>
<evidence type="ECO:0000256" key="1">
    <source>
        <dbReference type="SAM" id="SignalP"/>
    </source>
</evidence>
<name>A0A9D9J265_9BACT</name>
<evidence type="ECO:0000313" key="4">
    <source>
        <dbReference type="Proteomes" id="UP000823772"/>
    </source>
</evidence>
<dbReference type="EMBL" id="JADILY010000165">
    <property type="protein sequence ID" value="MBO8482436.1"/>
    <property type="molecule type" value="Genomic_DNA"/>
</dbReference>
<evidence type="ECO:0000313" key="3">
    <source>
        <dbReference type="EMBL" id="MBO8482436.1"/>
    </source>
</evidence>
<comment type="caution">
    <text evidence="3">The sequence shown here is derived from an EMBL/GenBank/DDBJ whole genome shotgun (WGS) entry which is preliminary data.</text>
</comment>
<sequence length="213" mass="23138">MKNIIKAAIITLALLPSAAAVSQAQELKSSYFMEGAAYRHKMNPAFFNESSYINLPFIALGNFSLGLNSNMGLSNFIYPTADGGLTTFMNSSVSTEEFIGGLSAENRLTLDLSTDILSLGFFGIAGGFNTIELGLRSNTSVNLPKELFAVLKNFMPEAEGTSYHIRNIGVTSNNFLQFSLGHSRYVWKDRISIGAKLKFLVGVASLDANIDRL</sequence>
<feature type="domain" description="DUF5723" evidence="2">
    <location>
        <begin position="44"/>
        <end position="212"/>
    </location>
</feature>
<dbReference type="InterPro" id="IPR043781">
    <property type="entry name" value="DUF5723"/>
</dbReference>
<evidence type="ECO:0000259" key="2">
    <source>
        <dbReference type="Pfam" id="PF18990"/>
    </source>
</evidence>
<organism evidence="3 4">
    <name type="scientific">Candidatus Merdivivens faecigallinarum</name>
    <dbReference type="NCBI Taxonomy" id="2840871"/>
    <lineage>
        <taxon>Bacteria</taxon>
        <taxon>Pseudomonadati</taxon>
        <taxon>Bacteroidota</taxon>
        <taxon>Bacteroidia</taxon>
        <taxon>Bacteroidales</taxon>
        <taxon>Muribaculaceae</taxon>
        <taxon>Muribaculaceae incertae sedis</taxon>
        <taxon>Candidatus Merdivivens</taxon>
    </lineage>
</organism>
<proteinExistence type="predicted"/>
<gene>
    <name evidence="3" type="ORF">IAC87_07845</name>
</gene>
<reference evidence="3" key="1">
    <citation type="submission" date="2020-10" db="EMBL/GenBank/DDBJ databases">
        <authorList>
            <person name="Gilroy R."/>
        </authorList>
    </citation>
    <scope>NUCLEOTIDE SEQUENCE</scope>
    <source>
        <strain evidence="3">B3-2255</strain>
    </source>
</reference>
<reference evidence="3" key="2">
    <citation type="journal article" date="2021" name="PeerJ">
        <title>Extensive microbial diversity within the chicken gut microbiome revealed by metagenomics and culture.</title>
        <authorList>
            <person name="Gilroy R."/>
            <person name="Ravi A."/>
            <person name="Getino M."/>
            <person name="Pursley I."/>
            <person name="Horton D.L."/>
            <person name="Alikhan N.F."/>
            <person name="Baker D."/>
            <person name="Gharbi K."/>
            <person name="Hall N."/>
            <person name="Watson M."/>
            <person name="Adriaenssens E.M."/>
            <person name="Foster-Nyarko E."/>
            <person name="Jarju S."/>
            <person name="Secka A."/>
            <person name="Antonio M."/>
            <person name="Oren A."/>
            <person name="Chaudhuri R.R."/>
            <person name="La Ragione R."/>
            <person name="Hildebrand F."/>
            <person name="Pallen M.J."/>
        </authorList>
    </citation>
    <scope>NUCLEOTIDE SEQUENCE</scope>
    <source>
        <strain evidence="3">B3-2255</strain>
    </source>
</reference>
<dbReference type="Pfam" id="PF18990">
    <property type="entry name" value="DUF5723"/>
    <property type="match status" value="1"/>
</dbReference>
<dbReference type="AlphaFoldDB" id="A0A9D9J265"/>
<accession>A0A9D9J265</accession>
<feature type="non-terminal residue" evidence="3">
    <location>
        <position position="213"/>
    </location>
</feature>
<protein>
    <recommendedName>
        <fullName evidence="2">DUF5723 domain-containing protein</fullName>
    </recommendedName>
</protein>
<feature type="chain" id="PRO_5039370136" description="DUF5723 domain-containing protein" evidence="1">
    <location>
        <begin position="25"/>
        <end position="213"/>
    </location>
</feature>
<feature type="signal peptide" evidence="1">
    <location>
        <begin position="1"/>
        <end position="24"/>
    </location>
</feature>